<organism evidence="2 3">
    <name type="scientific">Lederbergia graminis</name>
    <dbReference type="NCBI Taxonomy" id="735518"/>
    <lineage>
        <taxon>Bacteria</taxon>
        <taxon>Bacillati</taxon>
        <taxon>Bacillota</taxon>
        <taxon>Bacilli</taxon>
        <taxon>Bacillales</taxon>
        <taxon>Bacillaceae</taxon>
        <taxon>Lederbergia</taxon>
    </lineage>
</organism>
<reference evidence="3" key="1">
    <citation type="journal article" date="2019" name="Int. J. Syst. Evol. Microbiol.">
        <title>The Global Catalogue of Microorganisms (GCM) 10K type strain sequencing project: providing services to taxonomists for standard genome sequencing and annotation.</title>
        <authorList>
            <consortium name="The Broad Institute Genomics Platform"/>
            <consortium name="The Broad Institute Genome Sequencing Center for Infectious Disease"/>
            <person name="Wu L."/>
            <person name="Ma J."/>
        </authorList>
    </citation>
    <scope>NUCLEOTIDE SEQUENCE [LARGE SCALE GENOMIC DNA]</scope>
    <source>
        <strain evidence="3">CGMCC 1.12237</strain>
    </source>
</reference>
<keyword evidence="1" id="KW-0812">Transmembrane</keyword>
<comment type="caution">
    <text evidence="2">The sequence shown here is derived from an EMBL/GenBank/DDBJ whole genome shotgun (WGS) entry which is preliminary data.</text>
</comment>
<feature type="transmembrane region" description="Helical" evidence="1">
    <location>
        <begin position="64"/>
        <end position="82"/>
    </location>
</feature>
<keyword evidence="1" id="KW-0472">Membrane</keyword>
<proteinExistence type="predicted"/>
<sequence>MILLITSILIFNILAYFNHDKLTLNQMVHIWCFTIAFQLAFDTIIIEKYEGYWYFTKDIEWKSIPAYLCLIPPVNIMFLNWFPFNTSWHHQLRYYAMWVVILVFYEGLTLVPEPFGFFTYGWWSAWTTIIVNPILLFILVAYYKFIVKVEAKL</sequence>
<evidence type="ECO:0000256" key="1">
    <source>
        <dbReference type="SAM" id="Phobius"/>
    </source>
</evidence>
<evidence type="ECO:0000313" key="2">
    <source>
        <dbReference type="EMBL" id="MFC5466303.1"/>
    </source>
</evidence>
<protein>
    <submittedName>
        <fullName evidence="2">Uncharacterized protein</fullName>
    </submittedName>
</protein>
<dbReference type="RefSeq" id="WP_382354146.1">
    <property type="nucleotide sequence ID" value="NZ_JBHSMC010000025.1"/>
</dbReference>
<feature type="transmembrane region" description="Helical" evidence="1">
    <location>
        <begin position="123"/>
        <end position="143"/>
    </location>
</feature>
<accession>A0ABW0LK70</accession>
<name>A0ABW0LK70_9BACI</name>
<keyword evidence="1" id="KW-1133">Transmembrane helix</keyword>
<evidence type="ECO:0000313" key="3">
    <source>
        <dbReference type="Proteomes" id="UP001596147"/>
    </source>
</evidence>
<dbReference type="Proteomes" id="UP001596147">
    <property type="component" value="Unassembled WGS sequence"/>
</dbReference>
<keyword evidence="3" id="KW-1185">Reference proteome</keyword>
<gene>
    <name evidence="2" type="ORF">ACFPM4_16410</name>
</gene>
<feature type="transmembrane region" description="Helical" evidence="1">
    <location>
        <begin position="94"/>
        <end position="111"/>
    </location>
</feature>
<dbReference type="EMBL" id="JBHSMC010000025">
    <property type="protein sequence ID" value="MFC5466303.1"/>
    <property type="molecule type" value="Genomic_DNA"/>
</dbReference>